<gene>
    <name evidence="1" type="ORF">PBR20603_02102</name>
</gene>
<accession>A0A5E5BUU4</accession>
<reference evidence="1 2" key="1">
    <citation type="submission" date="2019-08" db="EMBL/GenBank/DDBJ databases">
        <authorList>
            <person name="Peeters C."/>
        </authorList>
    </citation>
    <scope>NUCLEOTIDE SEQUENCE [LARGE SCALE GENOMIC DNA]</scope>
    <source>
        <strain evidence="1 2">LMG 20603</strain>
    </source>
</reference>
<protein>
    <submittedName>
        <fullName evidence="1">Uncharacterized protein</fullName>
    </submittedName>
</protein>
<keyword evidence="2" id="KW-1185">Reference proteome</keyword>
<organism evidence="1 2">
    <name type="scientific">Pandoraea bronchicola</name>
    <dbReference type="NCBI Taxonomy" id="2508287"/>
    <lineage>
        <taxon>Bacteria</taxon>
        <taxon>Pseudomonadati</taxon>
        <taxon>Pseudomonadota</taxon>
        <taxon>Betaproteobacteria</taxon>
        <taxon>Burkholderiales</taxon>
        <taxon>Burkholderiaceae</taxon>
        <taxon>Pandoraea</taxon>
    </lineage>
</organism>
<sequence>MKAIGVRLIRFDVRRYPSEFDVRRQVLGENEPGEGQPMAA</sequence>
<proteinExistence type="predicted"/>
<evidence type="ECO:0000313" key="1">
    <source>
        <dbReference type="EMBL" id="VVE88153.1"/>
    </source>
</evidence>
<dbReference type="Proteomes" id="UP000382040">
    <property type="component" value="Unassembled WGS sequence"/>
</dbReference>
<name>A0A5E5BUU4_9BURK</name>
<evidence type="ECO:0000313" key="2">
    <source>
        <dbReference type="Proteomes" id="UP000382040"/>
    </source>
</evidence>
<dbReference type="EMBL" id="CABPST010000004">
    <property type="protein sequence ID" value="VVE88153.1"/>
    <property type="molecule type" value="Genomic_DNA"/>
</dbReference>
<dbReference type="AlphaFoldDB" id="A0A5E5BUU4"/>